<protein>
    <recommendedName>
        <fullName evidence="1">Integrase catalytic domain-containing protein</fullName>
    </recommendedName>
</protein>
<sequence>MPYTPEQNGCSERENRTLVDCARSMLESKKLPKFLWAEAVATAAYIYNLTGRTPEEGKSPYELWHNRTVPKISHLRVFGTECFVHIPKQQRQKWSRKSDKGILVGYENFDGYRVFIPSQRKVVRSCHVQFAKEKLSSVGIRLEESKTTSDMTTRESSNDSVELRLDLPDAGTADTGAEEAGNGSGQTVVSTTVGAEMRNLRDRAQLRKPVRFDDYVLLSVDAEVPKSYAEAMRAKESMHWKKAMEDEMQSLAENQTWVLTDLPADKKVLSCRWVLRVKTKADGTVDRYKARLVAKGFAQKYGIDYDETFSPVARFDTVRTILAVSGDEDLVLRQFDVKTAFLYSSLEEEVYTKQPEGFDDGSGRVCKLQRSLYGLKQAPRCWNTRFKEFIRKQKLEQCHADPCLFVRIENGKKLIVAIYVDDGLVAGSSNEEVKQFLEELQREFKITVGSLDCFLGMQIQRRKDGSVFVCQKGYCEKILNKFNMAGANKRSTPCVKRTQETEEVLDDNTPYRSAVGSLMYLAIATRPDIAFAVSTASQKLESPTKADWEAVKRIFKYLRGTTDFGILYKGKANSRGLEAYSDADFAGHVKLRKSMSGVVCKYNDAIITWLSNKQQLTALSTCEAEYIAASEGAKEVIWLTGLLKELGIKLKTPMLKIDNAGAEKLVRNPEFHKRTKHIAVKYHFVREKFLNGDLDIEHVASTDQLADIMTKPLGRVRFRELRDGLGLSHV</sequence>
<name>A0A085MTW9_9BILA</name>
<feature type="domain" description="Integrase catalytic" evidence="1">
    <location>
        <begin position="1"/>
        <end position="68"/>
    </location>
</feature>
<dbReference type="PANTHER" id="PTHR11439">
    <property type="entry name" value="GAG-POL-RELATED RETROTRANSPOSON"/>
    <property type="match status" value="1"/>
</dbReference>
<dbReference type="SUPFAM" id="SSF56672">
    <property type="entry name" value="DNA/RNA polymerases"/>
    <property type="match status" value="1"/>
</dbReference>
<dbReference type="InterPro" id="IPR001584">
    <property type="entry name" value="Integrase_cat-core"/>
</dbReference>
<dbReference type="Gene3D" id="3.30.420.10">
    <property type="entry name" value="Ribonuclease H-like superfamily/Ribonuclease H"/>
    <property type="match status" value="1"/>
</dbReference>
<dbReference type="SUPFAM" id="SSF53098">
    <property type="entry name" value="Ribonuclease H-like"/>
    <property type="match status" value="1"/>
</dbReference>
<dbReference type="InterPro" id="IPR012337">
    <property type="entry name" value="RNaseH-like_sf"/>
</dbReference>
<dbReference type="InterPro" id="IPR036397">
    <property type="entry name" value="RNaseH_sf"/>
</dbReference>
<dbReference type="Proteomes" id="UP000030758">
    <property type="component" value="Unassembled WGS sequence"/>
</dbReference>
<dbReference type="InterPro" id="IPR057670">
    <property type="entry name" value="SH3_retrovirus"/>
</dbReference>
<organism evidence="2">
    <name type="scientific">Trichuris suis</name>
    <name type="common">pig whipworm</name>
    <dbReference type="NCBI Taxonomy" id="68888"/>
    <lineage>
        <taxon>Eukaryota</taxon>
        <taxon>Metazoa</taxon>
        <taxon>Ecdysozoa</taxon>
        <taxon>Nematoda</taxon>
        <taxon>Enoplea</taxon>
        <taxon>Dorylaimia</taxon>
        <taxon>Trichinellida</taxon>
        <taxon>Trichuridae</taxon>
        <taxon>Trichuris</taxon>
    </lineage>
</organism>
<dbReference type="Pfam" id="PF25597">
    <property type="entry name" value="SH3_retrovirus"/>
    <property type="match status" value="1"/>
</dbReference>
<proteinExistence type="predicted"/>
<dbReference type="InterPro" id="IPR043502">
    <property type="entry name" value="DNA/RNA_pol_sf"/>
</dbReference>
<gene>
    <name evidence="2" type="ORF">M514_27174</name>
</gene>
<dbReference type="PROSITE" id="PS50994">
    <property type="entry name" value="INTEGRASE"/>
    <property type="match status" value="1"/>
</dbReference>
<dbReference type="GO" id="GO:0042575">
    <property type="term" value="C:DNA polymerase complex"/>
    <property type="evidence" value="ECO:0007669"/>
    <property type="project" value="UniProtKB-ARBA"/>
</dbReference>
<dbReference type="InterPro" id="IPR013103">
    <property type="entry name" value="RVT_2"/>
</dbReference>
<accession>A0A085MTW9</accession>
<evidence type="ECO:0000313" key="2">
    <source>
        <dbReference type="EMBL" id="KFD60665.1"/>
    </source>
</evidence>
<dbReference type="GO" id="GO:0015074">
    <property type="term" value="P:DNA integration"/>
    <property type="evidence" value="ECO:0007669"/>
    <property type="project" value="InterPro"/>
</dbReference>
<dbReference type="GO" id="GO:0003676">
    <property type="term" value="F:nucleic acid binding"/>
    <property type="evidence" value="ECO:0007669"/>
    <property type="project" value="InterPro"/>
</dbReference>
<evidence type="ECO:0000259" key="1">
    <source>
        <dbReference type="PROSITE" id="PS50994"/>
    </source>
</evidence>
<dbReference type="EMBL" id="KL367655">
    <property type="protein sequence ID" value="KFD60665.1"/>
    <property type="molecule type" value="Genomic_DNA"/>
</dbReference>
<dbReference type="AlphaFoldDB" id="A0A085MTW9"/>
<reference evidence="2" key="1">
    <citation type="journal article" date="2014" name="Nat. Genet.">
        <title>Genome and transcriptome of the porcine whipworm Trichuris suis.</title>
        <authorList>
            <person name="Jex A.R."/>
            <person name="Nejsum P."/>
            <person name="Schwarz E.M."/>
            <person name="Hu L."/>
            <person name="Young N.D."/>
            <person name="Hall R.S."/>
            <person name="Korhonen P.K."/>
            <person name="Liao S."/>
            <person name="Thamsborg S."/>
            <person name="Xia J."/>
            <person name="Xu P."/>
            <person name="Wang S."/>
            <person name="Scheerlinck J.P."/>
            <person name="Hofmann A."/>
            <person name="Sternberg P.W."/>
            <person name="Wang J."/>
            <person name="Gasser R.B."/>
        </authorList>
    </citation>
    <scope>NUCLEOTIDE SEQUENCE [LARGE SCALE GENOMIC DNA]</scope>
    <source>
        <strain evidence="2">DCEP-RM93F</strain>
    </source>
</reference>
<dbReference type="CDD" id="cd09272">
    <property type="entry name" value="RNase_HI_RT_Ty1"/>
    <property type="match status" value="1"/>
</dbReference>
<dbReference type="PANTHER" id="PTHR11439:SF467">
    <property type="entry name" value="INTEGRASE CATALYTIC DOMAIN-CONTAINING PROTEIN"/>
    <property type="match status" value="1"/>
</dbReference>
<dbReference type="Pfam" id="PF07727">
    <property type="entry name" value="RVT_2"/>
    <property type="match status" value="1"/>
</dbReference>